<sequence length="809" mass="86838">MRDAASVALGVACSASLRVAPVDAGGPWSVDVPCESFAPAAEAWRIRELERPLGASAACERSVLLRYADGVVEQVVVTRGEQVSSEGCRLPSWARGAVRRGRGHAVLGPRARGSDEVWWAAFILVLWRFRGDVPAATTVGEHLAWTSTLRDRGEPWLDADTCVWFGGSERELPFQSPPRPFTVLWHGSAVSYWFDRDELDLEVAERFADAVDRARDQLVASSADVRVARIDLGGDAFVETPGLDVADTGLAAEVLRVAAEWPDAIAVTDADTAISYAELAKRSETMAEELRSSVSPGSLVAVSLEPSVELVVVLLAILRAGCAYVPIDVRAPRARVEWVCADAGVATLVTDGADLDGVPTAAPRQLAPGLAYVIYTSGSTGRPKGVRVPQRNVVALLAATRDRLGLGTDDVWTFFHSLAFDFSVWEIWGCLLTGGRLVVVPYWVSRSPDEHLALLARENVTVLSQTPTAFGQLLDAEAGSGFARPRLVLLGGEAFDTSLLRRWYASHPASHSRVVNLYGITETTVHVTMKDLGPADADSPVGLVGRPLAGWWVAVRDPSGNPLPYGAIGQLYIGGAGLADGYTDPALTVEAFVVDRVRGERAYASGDLGRILPDGQVEYLGRRDDQVKVHGHRIELAEVRRAVLDQPGVEDCVVLVDRAADGVARGLEAFVVLGAGTDQSTIARGVRSAVPEHLVPSRFQAVDALPSTVNGKLDVVRLRKVARPLVLATPVLAVAEDALERRVGDLWDELLGGPAGLDDDLFEIGATSVVAARICARLRADGFELSVRDVFACSTIRRLAARLRSKEKR</sequence>
<dbReference type="Proteomes" id="UP001595699">
    <property type="component" value="Unassembled WGS sequence"/>
</dbReference>
<dbReference type="PANTHER" id="PTHR45527:SF1">
    <property type="entry name" value="FATTY ACID SYNTHASE"/>
    <property type="match status" value="1"/>
</dbReference>
<keyword evidence="2" id="KW-0597">Phosphoprotein</keyword>
<evidence type="ECO:0000256" key="1">
    <source>
        <dbReference type="ARBA" id="ARBA00022450"/>
    </source>
</evidence>
<dbReference type="PROSITE" id="PS00455">
    <property type="entry name" value="AMP_BINDING"/>
    <property type="match status" value="1"/>
</dbReference>
<dbReference type="RefSeq" id="WP_205121590.1">
    <property type="nucleotide sequence ID" value="NZ_JAFBCM010000001.1"/>
</dbReference>
<dbReference type="InterPro" id="IPR009081">
    <property type="entry name" value="PP-bd_ACP"/>
</dbReference>
<dbReference type="PROSITE" id="PS50075">
    <property type="entry name" value="CARRIER"/>
    <property type="match status" value="1"/>
</dbReference>
<dbReference type="InterPro" id="IPR000873">
    <property type="entry name" value="AMP-dep_synth/lig_dom"/>
</dbReference>
<accession>A0ABV7YLY3</accession>
<evidence type="ECO:0000259" key="3">
    <source>
        <dbReference type="PROSITE" id="PS50075"/>
    </source>
</evidence>
<keyword evidence="5" id="KW-1185">Reference proteome</keyword>
<dbReference type="Gene3D" id="3.40.50.12780">
    <property type="entry name" value="N-terminal domain of ligase-like"/>
    <property type="match status" value="1"/>
</dbReference>
<dbReference type="PANTHER" id="PTHR45527">
    <property type="entry name" value="NONRIBOSOMAL PEPTIDE SYNTHETASE"/>
    <property type="match status" value="1"/>
</dbReference>
<dbReference type="InterPro" id="IPR042099">
    <property type="entry name" value="ANL_N_sf"/>
</dbReference>
<dbReference type="NCBIfam" id="TIGR01733">
    <property type="entry name" value="AA-adenyl-dom"/>
    <property type="match status" value="1"/>
</dbReference>
<dbReference type="Gene3D" id="1.10.1200.10">
    <property type="entry name" value="ACP-like"/>
    <property type="match status" value="1"/>
</dbReference>
<evidence type="ECO:0000313" key="5">
    <source>
        <dbReference type="Proteomes" id="UP001595699"/>
    </source>
</evidence>
<keyword evidence="1" id="KW-0596">Phosphopantetheine</keyword>
<dbReference type="Gene3D" id="3.30.300.30">
    <property type="match status" value="1"/>
</dbReference>
<name>A0ABV7YLY3_9ACTN</name>
<organism evidence="4 5">
    <name type="scientific">Tenggerimyces flavus</name>
    <dbReference type="NCBI Taxonomy" id="1708749"/>
    <lineage>
        <taxon>Bacteria</taxon>
        <taxon>Bacillati</taxon>
        <taxon>Actinomycetota</taxon>
        <taxon>Actinomycetes</taxon>
        <taxon>Propionibacteriales</taxon>
        <taxon>Nocardioidaceae</taxon>
        <taxon>Tenggerimyces</taxon>
    </lineage>
</organism>
<dbReference type="InterPro" id="IPR010071">
    <property type="entry name" value="AA_adenyl_dom"/>
</dbReference>
<evidence type="ECO:0000256" key="2">
    <source>
        <dbReference type="ARBA" id="ARBA00022553"/>
    </source>
</evidence>
<comment type="caution">
    <text evidence="4">The sequence shown here is derived from an EMBL/GenBank/DDBJ whole genome shotgun (WGS) entry which is preliminary data.</text>
</comment>
<dbReference type="InterPro" id="IPR020806">
    <property type="entry name" value="PKS_PP-bd"/>
</dbReference>
<gene>
    <name evidence="4" type="ORF">ACFOUW_28245</name>
</gene>
<dbReference type="EMBL" id="JBHRZH010000033">
    <property type="protein sequence ID" value="MFC3764760.1"/>
    <property type="molecule type" value="Genomic_DNA"/>
</dbReference>
<dbReference type="Pfam" id="PF13193">
    <property type="entry name" value="AMP-binding_C"/>
    <property type="match status" value="1"/>
</dbReference>
<dbReference type="SMART" id="SM00823">
    <property type="entry name" value="PKS_PP"/>
    <property type="match status" value="1"/>
</dbReference>
<feature type="domain" description="Carrier" evidence="3">
    <location>
        <begin position="734"/>
        <end position="807"/>
    </location>
</feature>
<proteinExistence type="predicted"/>
<evidence type="ECO:0000313" key="4">
    <source>
        <dbReference type="EMBL" id="MFC3764760.1"/>
    </source>
</evidence>
<reference evidence="5" key="1">
    <citation type="journal article" date="2019" name="Int. J. Syst. Evol. Microbiol.">
        <title>The Global Catalogue of Microorganisms (GCM) 10K type strain sequencing project: providing services to taxonomists for standard genome sequencing and annotation.</title>
        <authorList>
            <consortium name="The Broad Institute Genomics Platform"/>
            <consortium name="The Broad Institute Genome Sequencing Center for Infectious Disease"/>
            <person name="Wu L."/>
            <person name="Ma J."/>
        </authorList>
    </citation>
    <scope>NUCLEOTIDE SEQUENCE [LARGE SCALE GENOMIC DNA]</scope>
    <source>
        <strain evidence="5">CGMCC 4.7241</strain>
    </source>
</reference>
<protein>
    <submittedName>
        <fullName evidence="4">Non-ribosomal peptide synthetase</fullName>
    </submittedName>
</protein>
<dbReference type="SUPFAM" id="SSF56801">
    <property type="entry name" value="Acetyl-CoA synthetase-like"/>
    <property type="match status" value="1"/>
</dbReference>
<dbReference type="InterPro" id="IPR036736">
    <property type="entry name" value="ACP-like_sf"/>
</dbReference>
<dbReference type="InterPro" id="IPR025110">
    <property type="entry name" value="AMP-bd_C"/>
</dbReference>
<dbReference type="SUPFAM" id="SSF47336">
    <property type="entry name" value="ACP-like"/>
    <property type="match status" value="1"/>
</dbReference>
<dbReference type="InterPro" id="IPR020845">
    <property type="entry name" value="AMP-binding_CS"/>
</dbReference>
<dbReference type="Pfam" id="PF00550">
    <property type="entry name" value="PP-binding"/>
    <property type="match status" value="1"/>
</dbReference>
<dbReference type="Pfam" id="PF00501">
    <property type="entry name" value="AMP-binding"/>
    <property type="match status" value="2"/>
</dbReference>
<dbReference type="InterPro" id="IPR045851">
    <property type="entry name" value="AMP-bd_C_sf"/>
</dbReference>